<dbReference type="PRINTS" id="PR00371">
    <property type="entry name" value="FPNCR"/>
</dbReference>
<dbReference type="OrthoDB" id="9806195at2"/>
<dbReference type="SUPFAM" id="SSF63380">
    <property type="entry name" value="Riboflavin synthase domain-like"/>
    <property type="match status" value="1"/>
</dbReference>
<dbReference type="PROSITE" id="PS51384">
    <property type="entry name" value="FAD_FR"/>
    <property type="match status" value="1"/>
</dbReference>
<dbReference type="STRING" id="1212489.Ldro_0770"/>
<dbReference type="InterPro" id="IPR017938">
    <property type="entry name" value="Riboflavin_synthase-like_b-brl"/>
</dbReference>
<feature type="domain" description="2Fe-2S ferredoxin-type" evidence="2">
    <location>
        <begin position="1"/>
        <end position="88"/>
    </location>
</feature>
<comment type="caution">
    <text evidence="4">The sequence shown here is derived from an EMBL/GenBank/DDBJ whole genome shotgun (WGS) entry which is preliminary data.</text>
</comment>
<evidence type="ECO:0000259" key="3">
    <source>
        <dbReference type="PROSITE" id="PS51384"/>
    </source>
</evidence>
<dbReference type="GO" id="GO:0016491">
    <property type="term" value="F:oxidoreductase activity"/>
    <property type="evidence" value="ECO:0007669"/>
    <property type="project" value="InterPro"/>
</dbReference>
<comment type="cofactor">
    <cofactor evidence="1">
        <name>[2Fe-2S] cluster</name>
        <dbReference type="ChEBI" id="CHEBI:190135"/>
    </cofactor>
</comment>
<dbReference type="CDD" id="cd06194">
    <property type="entry name" value="FNR_N-term_Iron_sulfur_binding"/>
    <property type="match status" value="1"/>
</dbReference>
<name>A0A0W0T0J6_9GAMM</name>
<sequence length="318" mass="35440">MNIITFKNQPYSLAANENILSCFLRNGINYPNSCQTGICQSCLIKATDGEIDPSWQEGLPETLKAQRYFLACMAKPATDIELESPDAAECDMEAKLFGMERLNYNVLKIKLLVDNLDDWIPGQYLNLINSAQIVRSYSIANIPAQDGYIELQIKMVENGAMSQWLQETAIIDTRVRLRGPFGKCYYFNPDNLSFDMLLAGTGTGLAPLIGIIKSALSQGHEGTITLIHGGYIDNDIYYAEELKTLAAVFKNFRYEPCVLNSQGCYPEASIERKVLTCLNNPSDTRVYVCGPKETTNKLKTSIFLAGVPSKFIFSDPFL</sequence>
<dbReference type="InterPro" id="IPR001041">
    <property type="entry name" value="2Fe-2S_ferredoxin-type"/>
</dbReference>
<dbReference type="Gene3D" id="3.10.20.30">
    <property type="match status" value="1"/>
</dbReference>
<dbReference type="InterPro" id="IPR050415">
    <property type="entry name" value="MRET"/>
</dbReference>
<feature type="domain" description="FAD-binding FR-type" evidence="3">
    <location>
        <begin position="89"/>
        <end position="187"/>
    </location>
</feature>
<dbReference type="InterPro" id="IPR017927">
    <property type="entry name" value="FAD-bd_FR_type"/>
</dbReference>
<dbReference type="SUPFAM" id="SSF54292">
    <property type="entry name" value="2Fe-2S ferredoxin-like"/>
    <property type="match status" value="1"/>
</dbReference>
<dbReference type="Pfam" id="PF00970">
    <property type="entry name" value="FAD_binding_6"/>
    <property type="match status" value="1"/>
</dbReference>
<dbReference type="Pfam" id="PF00111">
    <property type="entry name" value="Fer2"/>
    <property type="match status" value="1"/>
</dbReference>
<proteinExistence type="predicted"/>
<protein>
    <submittedName>
        <fullName evidence="4">Ferredoxin reductase</fullName>
    </submittedName>
</protein>
<dbReference type="RefSeq" id="WP_058495113.1">
    <property type="nucleotide sequence ID" value="NZ_CAAAIU010000047.1"/>
</dbReference>
<organism evidence="4 5">
    <name type="scientific">Legionella drozanskii LLAP-1</name>
    <dbReference type="NCBI Taxonomy" id="1212489"/>
    <lineage>
        <taxon>Bacteria</taxon>
        <taxon>Pseudomonadati</taxon>
        <taxon>Pseudomonadota</taxon>
        <taxon>Gammaproteobacteria</taxon>
        <taxon>Legionellales</taxon>
        <taxon>Legionellaceae</taxon>
        <taxon>Legionella</taxon>
    </lineage>
</organism>
<dbReference type="InterPro" id="IPR001433">
    <property type="entry name" value="OxRdtase_FAD/NAD-bd"/>
</dbReference>
<dbReference type="Pfam" id="PF00175">
    <property type="entry name" value="NAD_binding_1"/>
    <property type="match status" value="1"/>
</dbReference>
<dbReference type="PROSITE" id="PS51085">
    <property type="entry name" value="2FE2S_FER_2"/>
    <property type="match status" value="1"/>
</dbReference>
<dbReference type="Gene3D" id="2.40.30.10">
    <property type="entry name" value="Translation factors"/>
    <property type="match status" value="1"/>
</dbReference>
<evidence type="ECO:0000256" key="1">
    <source>
        <dbReference type="ARBA" id="ARBA00034078"/>
    </source>
</evidence>
<evidence type="ECO:0000313" key="4">
    <source>
        <dbReference type="EMBL" id="KTC89112.1"/>
    </source>
</evidence>
<dbReference type="PANTHER" id="PTHR47354">
    <property type="entry name" value="NADH OXIDOREDUCTASE HCR"/>
    <property type="match status" value="1"/>
</dbReference>
<gene>
    <name evidence="4" type="ORF">Ldro_0770</name>
</gene>
<keyword evidence="5" id="KW-1185">Reference proteome</keyword>
<evidence type="ECO:0000313" key="5">
    <source>
        <dbReference type="Proteomes" id="UP000054736"/>
    </source>
</evidence>
<dbReference type="Proteomes" id="UP000054736">
    <property type="component" value="Unassembled WGS sequence"/>
</dbReference>
<dbReference type="EMBL" id="LNXY01000011">
    <property type="protein sequence ID" value="KTC89112.1"/>
    <property type="molecule type" value="Genomic_DNA"/>
</dbReference>
<dbReference type="InterPro" id="IPR039261">
    <property type="entry name" value="FNR_nucleotide-bd"/>
</dbReference>
<dbReference type="GO" id="GO:0051536">
    <property type="term" value="F:iron-sulfur cluster binding"/>
    <property type="evidence" value="ECO:0007669"/>
    <property type="project" value="InterPro"/>
</dbReference>
<evidence type="ECO:0000259" key="2">
    <source>
        <dbReference type="PROSITE" id="PS51085"/>
    </source>
</evidence>
<dbReference type="PATRIC" id="fig|1212489.4.peg.801"/>
<dbReference type="InterPro" id="IPR008333">
    <property type="entry name" value="Cbr1-like_FAD-bd_dom"/>
</dbReference>
<dbReference type="InterPro" id="IPR012675">
    <property type="entry name" value="Beta-grasp_dom_sf"/>
</dbReference>
<dbReference type="PANTHER" id="PTHR47354:SF5">
    <property type="entry name" value="PROTEIN RFBI"/>
    <property type="match status" value="1"/>
</dbReference>
<dbReference type="PRINTS" id="PR00410">
    <property type="entry name" value="PHEHYDRXLASE"/>
</dbReference>
<dbReference type="SUPFAM" id="SSF52343">
    <property type="entry name" value="Ferredoxin reductase-like, C-terminal NADP-linked domain"/>
    <property type="match status" value="1"/>
</dbReference>
<accession>A0A0W0T0J6</accession>
<reference evidence="4 5" key="1">
    <citation type="submission" date="2015-11" db="EMBL/GenBank/DDBJ databases">
        <title>Genomic analysis of 38 Legionella species identifies large and diverse effector repertoires.</title>
        <authorList>
            <person name="Burstein D."/>
            <person name="Amaro F."/>
            <person name="Zusman T."/>
            <person name="Lifshitz Z."/>
            <person name="Cohen O."/>
            <person name="Gilbert J.A."/>
            <person name="Pupko T."/>
            <person name="Shuman H.A."/>
            <person name="Segal G."/>
        </authorList>
    </citation>
    <scope>NUCLEOTIDE SEQUENCE [LARGE SCALE GENOMIC DNA]</scope>
    <source>
        <strain evidence="4 5">ATCC 700990</strain>
    </source>
</reference>
<dbReference type="InterPro" id="IPR036010">
    <property type="entry name" value="2Fe-2S_ferredoxin-like_sf"/>
</dbReference>
<dbReference type="CDD" id="cd00207">
    <property type="entry name" value="fer2"/>
    <property type="match status" value="1"/>
</dbReference>
<dbReference type="AlphaFoldDB" id="A0A0W0T0J6"/>
<dbReference type="Gene3D" id="3.40.50.80">
    <property type="entry name" value="Nucleotide-binding domain of ferredoxin-NADP reductase (FNR) module"/>
    <property type="match status" value="1"/>
</dbReference>
<dbReference type="InterPro" id="IPR001709">
    <property type="entry name" value="Flavoprot_Pyr_Nucl_cyt_Rdtase"/>
</dbReference>